<dbReference type="GO" id="GO:0017004">
    <property type="term" value="P:cytochrome complex assembly"/>
    <property type="evidence" value="ECO:0007669"/>
    <property type="project" value="UniProtKB-KW"/>
</dbReference>
<sequence length="201" mass="21532">MSDDTNIHDVGDSINADSPDAASSHRRAPLIVAAVAVVLAGFFAVLIGAKTDEVATADSPLLGRPAPAVQTTTLDGQPFDLQRRKGSWVVLNFFNSTCVPCVQEHPELAKFADKQAKLADGAEFYTVVWDDNRGAVQKFFADNGGSWPILADDDARIEVAFGVAKVPETWIIDPNGFVVSRHLGGTTDDQLTQLLAQAKAR</sequence>
<dbReference type="SUPFAM" id="SSF52833">
    <property type="entry name" value="Thioredoxin-like"/>
    <property type="match status" value="1"/>
</dbReference>
<dbReference type="EMBL" id="CAEZXM010000101">
    <property type="protein sequence ID" value="CAB4689444.1"/>
    <property type="molecule type" value="Genomic_DNA"/>
</dbReference>
<feature type="domain" description="Thioredoxin" evidence="5">
    <location>
        <begin position="60"/>
        <end position="200"/>
    </location>
</feature>
<feature type="compositionally biased region" description="Basic and acidic residues" evidence="3">
    <location>
        <begin position="1"/>
        <end position="11"/>
    </location>
</feature>
<keyword evidence="2" id="KW-0201">Cytochrome c-type biogenesis</keyword>
<evidence type="ECO:0000256" key="1">
    <source>
        <dbReference type="ARBA" id="ARBA00004196"/>
    </source>
</evidence>
<dbReference type="InterPro" id="IPR017937">
    <property type="entry name" value="Thioredoxin_CS"/>
</dbReference>
<evidence type="ECO:0000259" key="5">
    <source>
        <dbReference type="PROSITE" id="PS51352"/>
    </source>
</evidence>
<protein>
    <submittedName>
        <fullName evidence="6">Unannotated protein</fullName>
    </submittedName>
</protein>
<dbReference type="PROSITE" id="PS00194">
    <property type="entry name" value="THIOREDOXIN_1"/>
    <property type="match status" value="1"/>
</dbReference>
<evidence type="ECO:0000256" key="4">
    <source>
        <dbReference type="SAM" id="Phobius"/>
    </source>
</evidence>
<organism evidence="6">
    <name type="scientific">freshwater metagenome</name>
    <dbReference type="NCBI Taxonomy" id="449393"/>
    <lineage>
        <taxon>unclassified sequences</taxon>
        <taxon>metagenomes</taxon>
        <taxon>ecological metagenomes</taxon>
    </lineage>
</organism>
<dbReference type="Pfam" id="PF08534">
    <property type="entry name" value="Redoxin"/>
    <property type="match status" value="1"/>
</dbReference>
<evidence type="ECO:0000256" key="3">
    <source>
        <dbReference type="SAM" id="MobiDB-lite"/>
    </source>
</evidence>
<dbReference type="CDD" id="cd02966">
    <property type="entry name" value="TlpA_like_family"/>
    <property type="match status" value="1"/>
</dbReference>
<dbReference type="GO" id="GO:0016491">
    <property type="term" value="F:oxidoreductase activity"/>
    <property type="evidence" value="ECO:0007669"/>
    <property type="project" value="InterPro"/>
</dbReference>
<keyword evidence="4" id="KW-0472">Membrane</keyword>
<dbReference type="InterPro" id="IPR050553">
    <property type="entry name" value="Thioredoxin_ResA/DsbE_sf"/>
</dbReference>
<dbReference type="PANTHER" id="PTHR42852">
    <property type="entry name" value="THIOL:DISULFIDE INTERCHANGE PROTEIN DSBE"/>
    <property type="match status" value="1"/>
</dbReference>
<keyword evidence="4" id="KW-1133">Transmembrane helix</keyword>
<feature type="transmembrane region" description="Helical" evidence="4">
    <location>
        <begin position="28"/>
        <end position="49"/>
    </location>
</feature>
<evidence type="ECO:0000256" key="2">
    <source>
        <dbReference type="ARBA" id="ARBA00022748"/>
    </source>
</evidence>
<dbReference type="PROSITE" id="PS51352">
    <property type="entry name" value="THIOREDOXIN_2"/>
    <property type="match status" value="1"/>
</dbReference>
<keyword evidence="4" id="KW-0812">Transmembrane</keyword>
<dbReference type="Gene3D" id="3.40.30.10">
    <property type="entry name" value="Glutaredoxin"/>
    <property type="match status" value="1"/>
</dbReference>
<evidence type="ECO:0000313" key="6">
    <source>
        <dbReference type="EMBL" id="CAB4689444.1"/>
    </source>
</evidence>
<dbReference type="InterPro" id="IPR036249">
    <property type="entry name" value="Thioredoxin-like_sf"/>
</dbReference>
<dbReference type="InterPro" id="IPR013766">
    <property type="entry name" value="Thioredoxin_domain"/>
</dbReference>
<dbReference type="PANTHER" id="PTHR42852:SF13">
    <property type="entry name" value="PROTEIN DIPZ"/>
    <property type="match status" value="1"/>
</dbReference>
<dbReference type="InterPro" id="IPR013740">
    <property type="entry name" value="Redoxin"/>
</dbReference>
<dbReference type="GO" id="GO:0030313">
    <property type="term" value="C:cell envelope"/>
    <property type="evidence" value="ECO:0007669"/>
    <property type="project" value="UniProtKB-SubCell"/>
</dbReference>
<proteinExistence type="predicted"/>
<reference evidence="6" key="1">
    <citation type="submission" date="2020-05" db="EMBL/GenBank/DDBJ databases">
        <authorList>
            <person name="Chiriac C."/>
            <person name="Salcher M."/>
            <person name="Ghai R."/>
            <person name="Kavagutti S V."/>
        </authorList>
    </citation>
    <scope>NUCLEOTIDE SEQUENCE</scope>
</reference>
<dbReference type="AlphaFoldDB" id="A0A6J6NY54"/>
<name>A0A6J6NY54_9ZZZZ</name>
<comment type="subcellular location">
    <subcellularLocation>
        <location evidence="1">Cell envelope</location>
    </subcellularLocation>
</comment>
<accession>A0A6J6NY54</accession>
<feature type="region of interest" description="Disordered" evidence="3">
    <location>
        <begin position="1"/>
        <end position="20"/>
    </location>
</feature>
<gene>
    <name evidence="6" type="ORF">UFOPK2366_00668</name>
</gene>